<reference evidence="2 3" key="1">
    <citation type="journal article" date="2024" name="Science">
        <title>Giant polyketide synthase enzymes in the biosynthesis of giant marine polyether toxins.</title>
        <authorList>
            <person name="Fallon T.R."/>
            <person name="Shende V.V."/>
            <person name="Wierzbicki I.H."/>
            <person name="Pendleton A.L."/>
            <person name="Watervoot N.F."/>
            <person name="Auber R.P."/>
            <person name="Gonzalez D.J."/>
            <person name="Wisecaver J.H."/>
            <person name="Moore B.S."/>
        </authorList>
    </citation>
    <scope>NUCLEOTIDE SEQUENCE [LARGE SCALE GENOMIC DNA]</scope>
    <source>
        <strain evidence="2 3">12B1</strain>
    </source>
</reference>
<dbReference type="InterPro" id="IPR003347">
    <property type="entry name" value="JmjC_dom"/>
</dbReference>
<dbReference type="GO" id="GO:0005634">
    <property type="term" value="C:nucleus"/>
    <property type="evidence" value="ECO:0007669"/>
    <property type="project" value="TreeGrafter"/>
</dbReference>
<evidence type="ECO:0000313" key="3">
    <source>
        <dbReference type="Proteomes" id="UP001515480"/>
    </source>
</evidence>
<dbReference type="Pfam" id="PF08007">
    <property type="entry name" value="JmjC_2"/>
    <property type="match status" value="1"/>
</dbReference>
<dbReference type="Proteomes" id="UP001515480">
    <property type="component" value="Unassembled WGS sequence"/>
</dbReference>
<dbReference type="GO" id="GO:0000987">
    <property type="term" value="F:cis-regulatory region sequence-specific DNA binding"/>
    <property type="evidence" value="ECO:0007669"/>
    <property type="project" value="TreeGrafter"/>
</dbReference>
<dbReference type="Gene3D" id="2.60.120.650">
    <property type="entry name" value="Cupin"/>
    <property type="match status" value="1"/>
</dbReference>
<gene>
    <name evidence="2" type="ORF">AB1Y20_018006</name>
</gene>
<sequence length="266" mass="29926">MASCSVPIEPADLPHIRFHSEYQRRRRPVVIRNATRVSGERFRKLTEVEELVRSWGSRTVTLSSANAFSYGRARMTIADYLSTMSESSWDGKDADNKYYWFGEHGPELEELLAQYALPRFASIAVETLASSPVCPANEEQQGVGACLHRTSISIAAVPAQTGPSQPPALSFGVAPHKSGVPFHFHNDGFSEVMHGAKRWLLYEDKPPGFQENSTSTWWLEHVYPRLASKNMPYDCIIFPGDLLYFPNGWWHATINIGLTVFMSVFL</sequence>
<protein>
    <recommendedName>
        <fullName evidence="1">JmjC domain-containing protein</fullName>
    </recommendedName>
</protein>
<name>A0AB34JQ05_PRYPA</name>
<dbReference type="EMBL" id="JBGBPQ010000006">
    <property type="protein sequence ID" value="KAL1523045.1"/>
    <property type="molecule type" value="Genomic_DNA"/>
</dbReference>
<evidence type="ECO:0000313" key="2">
    <source>
        <dbReference type="EMBL" id="KAL1523045.1"/>
    </source>
</evidence>
<proteinExistence type="predicted"/>
<dbReference type="PANTHER" id="PTHR12480">
    <property type="entry name" value="ARGININE DEMETHYLASE AND LYSYL-HYDROXYLASE JMJD"/>
    <property type="match status" value="1"/>
</dbReference>
<comment type="caution">
    <text evidence="2">The sequence shown here is derived from an EMBL/GenBank/DDBJ whole genome shotgun (WGS) entry which is preliminary data.</text>
</comment>
<dbReference type="SUPFAM" id="SSF51197">
    <property type="entry name" value="Clavaminate synthase-like"/>
    <property type="match status" value="1"/>
</dbReference>
<dbReference type="PROSITE" id="PS51184">
    <property type="entry name" value="JMJC"/>
    <property type="match status" value="1"/>
</dbReference>
<dbReference type="AlphaFoldDB" id="A0AB34JQ05"/>
<accession>A0AB34JQ05</accession>
<dbReference type="PANTHER" id="PTHR12480:SF21">
    <property type="entry name" value="JMJC DOMAIN-CONTAINING PROTEIN 8"/>
    <property type="match status" value="1"/>
</dbReference>
<keyword evidence="3" id="KW-1185">Reference proteome</keyword>
<dbReference type="InterPro" id="IPR050910">
    <property type="entry name" value="JMJD6_ArgDemeth/LysHydrox"/>
</dbReference>
<organism evidence="2 3">
    <name type="scientific">Prymnesium parvum</name>
    <name type="common">Toxic golden alga</name>
    <dbReference type="NCBI Taxonomy" id="97485"/>
    <lineage>
        <taxon>Eukaryota</taxon>
        <taxon>Haptista</taxon>
        <taxon>Haptophyta</taxon>
        <taxon>Prymnesiophyceae</taxon>
        <taxon>Prymnesiales</taxon>
        <taxon>Prymnesiaceae</taxon>
        <taxon>Prymnesium</taxon>
    </lineage>
</organism>
<feature type="domain" description="JmjC" evidence="1">
    <location>
        <begin position="106"/>
        <end position="266"/>
    </location>
</feature>
<evidence type="ECO:0000259" key="1">
    <source>
        <dbReference type="PROSITE" id="PS51184"/>
    </source>
</evidence>